<dbReference type="RefSeq" id="WP_191174061.1">
    <property type="nucleotide sequence ID" value="NZ_JACWMW010000001.1"/>
</dbReference>
<evidence type="ECO:0000313" key="2">
    <source>
        <dbReference type="Proteomes" id="UP000618754"/>
    </source>
</evidence>
<proteinExistence type="predicted"/>
<name>A0ABR7X0X8_9SPHI</name>
<keyword evidence="2" id="KW-1185">Reference proteome</keyword>
<comment type="caution">
    <text evidence="1">The sequence shown here is derived from an EMBL/GenBank/DDBJ whole genome shotgun (WGS) entry which is preliminary data.</text>
</comment>
<organism evidence="1 2">
    <name type="scientific">Mucilaginibacter rigui</name>
    <dbReference type="NCBI Taxonomy" id="534635"/>
    <lineage>
        <taxon>Bacteria</taxon>
        <taxon>Pseudomonadati</taxon>
        <taxon>Bacteroidota</taxon>
        <taxon>Sphingobacteriia</taxon>
        <taxon>Sphingobacteriales</taxon>
        <taxon>Sphingobacteriaceae</taxon>
        <taxon>Mucilaginibacter</taxon>
    </lineage>
</organism>
<dbReference type="EMBL" id="JACWMW010000001">
    <property type="protein sequence ID" value="MBD1384166.1"/>
    <property type="molecule type" value="Genomic_DNA"/>
</dbReference>
<gene>
    <name evidence="1" type="ORF">IDJ75_02660</name>
</gene>
<protein>
    <submittedName>
        <fullName evidence="1">Uncharacterized protein</fullName>
    </submittedName>
</protein>
<reference evidence="1 2" key="1">
    <citation type="submission" date="2020-09" db="EMBL/GenBank/DDBJ databases">
        <title>Novel species of Mucilaginibacter isolated from a glacier on the Tibetan Plateau.</title>
        <authorList>
            <person name="Liu Q."/>
            <person name="Xin Y.-H."/>
        </authorList>
    </citation>
    <scope>NUCLEOTIDE SEQUENCE [LARGE SCALE GENOMIC DNA]</scope>
    <source>
        <strain evidence="1 2">CGMCC 1.13878</strain>
    </source>
</reference>
<evidence type="ECO:0000313" key="1">
    <source>
        <dbReference type="EMBL" id="MBD1384166.1"/>
    </source>
</evidence>
<sequence length="50" mass="6276">MNRYLKLQIKTQICYYSFNDYDYQKNVDVYVTLEKDREPYEYIAVIQKRL</sequence>
<accession>A0ABR7X0X8</accession>
<dbReference type="Proteomes" id="UP000618754">
    <property type="component" value="Unassembled WGS sequence"/>
</dbReference>